<dbReference type="Pfam" id="PF00814">
    <property type="entry name" value="TsaD"/>
    <property type="match status" value="1"/>
</dbReference>
<reference evidence="8 9" key="1">
    <citation type="submission" date="2016-05" db="EMBL/GenBank/DDBJ databases">
        <title>Single-cell genome of chain-forming Candidatus Thiomargarita nelsonii and comparison to other large sulfur-oxidizing bacteria.</title>
        <authorList>
            <person name="Winkel M."/>
            <person name="Salman V."/>
            <person name="Woyke T."/>
            <person name="Schulz-Vogt H."/>
            <person name="Richter M."/>
            <person name="Flood B."/>
            <person name="Bailey J."/>
            <person name="Amann R."/>
            <person name="Mussmann M."/>
        </authorList>
    </citation>
    <scope>NUCLEOTIDE SEQUENCE [LARGE SCALE GENOMIC DNA]</scope>
    <source>
        <strain evidence="8 9">THI036</strain>
    </source>
</reference>
<name>A0A0A6P121_9GAMM</name>
<evidence type="ECO:0000256" key="1">
    <source>
        <dbReference type="ARBA" id="ARBA00004496"/>
    </source>
</evidence>
<dbReference type="CDD" id="cd24032">
    <property type="entry name" value="ASKHA_NBD_TsaB"/>
    <property type="match status" value="1"/>
</dbReference>
<evidence type="ECO:0000259" key="7">
    <source>
        <dbReference type="Pfam" id="PF00814"/>
    </source>
</evidence>
<dbReference type="FunFam" id="3.30.420.40:FF:000097">
    <property type="entry name" value="tRNA threonylcarbamoyladenosine biosynthesis protein TsaB"/>
    <property type="match status" value="1"/>
</dbReference>
<dbReference type="GO" id="GO:0006508">
    <property type="term" value="P:proteolysis"/>
    <property type="evidence" value="ECO:0007669"/>
    <property type="project" value="UniProtKB-KW"/>
</dbReference>
<keyword evidence="8" id="KW-0645">Protease</keyword>
<keyword evidence="9" id="KW-1185">Reference proteome</keyword>
<feature type="domain" description="Gcp-like" evidence="7">
    <location>
        <begin position="29"/>
        <end position="134"/>
    </location>
</feature>
<accession>A0A0A6P121</accession>
<dbReference type="PATRIC" id="fig|1003181.4.peg.2498"/>
<evidence type="ECO:0000313" key="8">
    <source>
        <dbReference type="EMBL" id="OAD22376.1"/>
    </source>
</evidence>
<dbReference type="NCBIfam" id="TIGR03725">
    <property type="entry name" value="T6A_YeaZ"/>
    <property type="match status" value="1"/>
</dbReference>
<dbReference type="SUPFAM" id="SSF53067">
    <property type="entry name" value="Actin-like ATPase domain"/>
    <property type="match status" value="2"/>
</dbReference>
<dbReference type="EMBL" id="LUTY01000986">
    <property type="protein sequence ID" value="OAD22376.1"/>
    <property type="molecule type" value="Genomic_DNA"/>
</dbReference>
<evidence type="ECO:0000256" key="6">
    <source>
        <dbReference type="ARBA" id="ARBA00032446"/>
    </source>
</evidence>
<dbReference type="InterPro" id="IPR022496">
    <property type="entry name" value="T6A_TsaB"/>
</dbReference>
<dbReference type="AlphaFoldDB" id="A0A0A6P121"/>
<dbReference type="InterPro" id="IPR043129">
    <property type="entry name" value="ATPase_NBD"/>
</dbReference>
<keyword evidence="5" id="KW-0819">tRNA processing</keyword>
<dbReference type="GO" id="GO:0008233">
    <property type="term" value="F:peptidase activity"/>
    <property type="evidence" value="ECO:0007669"/>
    <property type="project" value="UniProtKB-KW"/>
</dbReference>
<proteinExistence type="inferred from homology"/>
<evidence type="ECO:0000256" key="4">
    <source>
        <dbReference type="ARBA" id="ARBA00022490"/>
    </source>
</evidence>
<organism evidence="8 9">
    <name type="scientific">Candidatus Thiomargarita nelsonii</name>
    <dbReference type="NCBI Taxonomy" id="1003181"/>
    <lineage>
        <taxon>Bacteria</taxon>
        <taxon>Pseudomonadati</taxon>
        <taxon>Pseudomonadota</taxon>
        <taxon>Gammaproteobacteria</taxon>
        <taxon>Thiotrichales</taxon>
        <taxon>Thiotrichaceae</taxon>
        <taxon>Thiomargarita</taxon>
    </lineage>
</organism>
<dbReference type="GO" id="GO:0005829">
    <property type="term" value="C:cytosol"/>
    <property type="evidence" value="ECO:0007669"/>
    <property type="project" value="TreeGrafter"/>
</dbReference>
<dbReference type="Gene3D" id="3.30.420.40">
    <property type="match status" value="2"/>
</dbReference>
<dbReference type="PANTHER" id="PTHR11735">
    <property type="entry name" value="TRNA N6-ADENOSINE THREONYLCARBAMOYLTRANSFERASE"/>
    <property type="match status" value="1"/>
</dbReference>
<keyword evidence="4" id="KW-0963">Cytoplasm</keyword>
<evidence type="ECO:0000256" key="2">
    <source>
        <dbReference type="ARBA" id="ARBA00010493"/>
    </source>
</evidence>
<gene>
    <name evidence="8" type="ORF">THIOM_001823</name>
</gene>
<sequence length="220" mass="23692">MKLLAIDTTTDVCSCALYLDGDIQDRSVIAPRQHTALILPMADELLHEAGLKPIQLDGVAFGRGPGSFTGLRIASGVAQGIAFAADIPVAPISSLAALAQAAYIENGADKVLAAIDARMSEIYWGFYIIDKQGIMRLEGIENVSAPDKINLPSTEQWYGVGSAWTLYAEKLGVQHYQGDRYPQARAMIPLALAAFHEGQVVSAENALPVYLRNQVVARPR</sequence>
<evidence type="ECO:0000313" key="9">
    <source>
        <dbReference type="Proteomes" id="UP000076962"/>
    </source>
</evidence>
<keyword evidence="8" id="KW-0378">Hydrolase</keyword>
<comment type="subcellular location">
    <subcellularLocation>
        <location evidence="1">Cytoplasm</location>
    </subcellularLocation>
</comment>
<protein>
    <recommendedName>
        <fullName evidence="3">tRNA threonylcarbamoyladenosine biosynthesis protein TsaB</fullName>
    </recommendedName>
    <alternativeName>
        <fullName evidence="6">t(6)A37 threonylcarbamoyladenosine biosynthesis protein TsaB</fullName>
    </alternativeName>
</protein>
<dbReference type="InterPro" id="IPR000905">
    <property type="entry name" value="Gcp-like_dom"/>
</dbReference>
<comment type="caution">
    <text evidence="8">The sequence shown here is derived from an EMBL/GenBank/DDBJ whole genome shotgun (WGS) entry which is preliminary data.</text>
</comment>
<comment type="similarity">
    <text evidence="2">Belongs to the KAE1 / TsaD family. TsaB subfamily.</text>
</comment>
<dbReference type="Proteomes" id="UP000076962">
    <property type="component" value="Unassembled WGS sequence"/>
</dbReference>
<dbReference type="PANTHER" id="PTHR11735:SF11">
    <property type="entry name" value="TRNA THREONYLCARBAMOYLADENOSINE BIOSYNTHESIS PROTEIN TSAB"/>
    <property type="match status" value="1"/>
</dbReference>
<evidence type="ECO:0000256" key="3">
    <source>
        <dbReference type="ARBA" id="ARBA00019012"/>
    </source>
</evidence>
<dbReference type="GO" id="GO:0002949">
    <property type="term" value="P:tRNA threonylcarbamoyladenosine modification"/>
    <property type="evidence" value="ECO:0007669"/>
    <property type="project" value="InterPro"/>
</dbReference>
<evidence type="ECO:0000256" key="5">
    <source>
        <dbReference type="ARBA" id="ARBA00022694"/>
    </source>
</evidence>